<evidence type="ECO:0000256" key="1">
    <source>
        <dbReference type="ARBA" id="ARBA00004609"/>
    </source>
</evidence>
<evidence type="ECO:0000256" key="2">
    <source>
        <dbReference type="ARBA" id="ARBA00022475"/>
    </source>
</evidence>
<evidence type="ECO:0000256" key="10">
    <source>
        <dbReference type="SAM" id="SignalP"/>
    </source>
</evidence>
<feature type="compositionally biased region" description="Low complexity" evidence="9">
    <location>
        <begin position="311"/>
        <end position="341"/>
    </location>
</feature>
<dbReference type="STRING" id="3818.A0A444YJB8"/>
<dbReference type="InterPro" id="IPR012946">
    <property type="entry name" value="X8"/>
</dbReference>
<feature type="domain" description="X8" evidence="11">
    <location>
        <begin position="224"/>
        <end position="308"/>
    </location>
</feature>
<keyword evidence="7" id="KW-0325">Glycoprotein</keyword>
<dbReference type="OrthoDB" id="417697at2759"/>
<dbReference type="AlphaFoldDB" id="A0A444YJB8"/>
<accession>A0A444YJB8</accession>
<dbReference type="SMART" id="SM00768">
    <property type="entry name" value="X8"/>
    <property type="match status" value="1"/>
</dbReference>
<evidence type="ECO:0000256" key="3">
    <source>
        <dbReference type="ARBA" id="ARBA00022622"/>
    </source>
</evidence>
<keyword evidence="2" id="KW-1003">Cell membrane</keyword>
<sequence length="371" mass="38502">MAKEASIILLFLSFLLVFCSGTLVGFSFAESEDTESPSFIQKTKIYHVSLGGFVQFSEGISKYLESGTQIARRIVALYAEKLQITVDGYAQKEEILFPLSQREKELSKVYTRRILDETNNTPSPVNPTNPTSDTPAIITVPSSTPVTVSPTNPTTSVPITVPSSIPPPSTPTNPANSPVPVTNPAASYPPPSGIVPVINNQPPPATSTNAPPATQGQGQGQGQSWCVAKSGVSATALQSALDYACGMPGVDCSQLQQGGSCYNPNSVQNHASFAFNSYYQKNPAPTSCDFGGTATLVNTNPSTGSCIYPSSSSSSSSLTGAGTSGSASSPSGLGLLSPPDGDSSHSAGVRPFLGSMVLAITLVTRTLILNQ</sequence>
<keyword evidence="4 10" id="KW-0732">Signal</keyword>
<organism evidence="12 13">
    <name type="scientific">Arachis hypogaea</name>
    <name type="common">Peanut</name>
    <dbReference type="NCBI Taxonomy" id="3818"/>
    <lineage>
        <taxon>Eukaryota</taxon>
        <taxon>Viridiplantae</taxon>
        <taxon>Streptophyta</taxon>
        <taxon>Embryophyta</taxon>
        <taxon>Tracheophyta</taxon>
        <taxon>Spermatophyta</taxon>
        <taxon>Magnoliopsida</taxon>
        <taxon>eudicotyledons</taxon>
        <taxon>Gunneridae</taxon>
        <taxon>Pentapetalae</taxon>
        <taxon>rosids</taxon>
        <taxon>fabids</taxon>
        <taxon>Fabales</taxon>
        <taxon>Fabaceae</taxon>
        <taxon>Papilionoideae</taxon>
        <taxon>50 kb inversion clade</taxon>
        <taxon>dalbergioids sensu lato</taxon>
        <taxon>Dalbergieae</taxon>
        <taxon>Pterocarpus clade</taxon>
        <taxon>Arachis</taxon>
    </lineage>
</organism>
<evidence type="ECO:0000256" key="7">
    <source>
        <dbReference type="ARBA" id="ARBA00023180"/>
    </source>
</evidence>
<dbReference type="SMR" id="A0A444YJB8"/>
<protein>
    <recommendedName>
        <fullName evidence="11">X8 domain-containing protein</fullName>
    </recommendedName>
</protein>
<dbReference type="InterPro" id="IPR044788">
    <property type="entry name" value="X8_dom_prot"/>
</dbReference>
<reference evidence="12 13" key="1">
    <citation type="submission" date="2019-01" db="EMBL/GenBank/DDBJ databases">
        <title>Sequencing of cultivated peanut Arachis hypogaea provides insights into genome evolution and oil improvement.</title>
        <authorList>
            <person name="Chen X."/>
        </authorList>
    </citation>
    <scope>NUCLEOTIDE SEQUENCE [LARGE SCALE GENOMIC DNA]</scope>
    <source>
        <strain evidence="13">cv. Fuhuasheng</strain>
        <strain evidence="12">GDAAS-fuhuasheng2018</strain>
        <tissue evidence="12">Leaves</tissue>
    </source>
</reference>
<feature type="compositionally biased region" description="Low complexity" evidence="9">
    <location>
        <begin position="206"/>
        <end position="216"/>
    </location>
</feature>
<dbReference type="Gramene" id="arahy.Tifrunner.gnm2.ann2.Ah16g110900.1">
    <property type="protein sequence ID" value="arahy.Tifrunner.gnm2.ann2.Ah16g110900.1-CDS"/>
    <property type="gene ID" value="arahy.Tifrunner.gnm2.ann2.Ah16g110900"/>
</dbReference>
<feature type="compositionally biased region" description="Low complexity" evidence="9">
    <location>
        <begin position="172"/>
        <end position="184"/>
    </location>
</feature>
<dbReference type="Gene3D" id="1.20.58.1040">
    <property type="match status" value="1"/>
</dbReference>
<feature type="chain" id="PRO_5033431750" description="X8 domain-containing protein" evidence="10">
    <location>
        <begin position="22"/>
        <end position="371"/>
    </location>
</feature>
<keyword evidence="8" id="KW-0449">Lipoprotein</keyword>
<evidence type="ECO:0000256" key="5">
    <source>
        <dbReference type="ARBA" id="ARBA00023136"/>
    </source>
</evidence>
<keyword evidence="3" id="KW-0336">GPI-anchor</keyword>
<keyword evidence="5" id="KW-0472">Membrane</keyword>
<dbReference type="Proteomes" id="UP000289738">
    <property type="component" value="Chromosome B06"/>
</dbReference>
<dbReference type="Pfam" id="PF07983">
    <property type="entry name" value="X8"/>
    <property type="match status" value="1"/>
</dbReference>
<feature type="region of interest" description="Disordered" evidence="9">
    <location>
        <begin position="164"/>
        <end position="223"/>
    </location>
</feature>
<dbReference type="FunFam" id="1.20.58.1040:FF:000001">
    <property type="entry name" value="Glucan endo-1,3-beta-glucosidase 4"/>
    <property type="match status" value="1"/>
</dbReference>
<evidence type="ECO:0000256" key="9">
    <source>
        <dbReference type="SAM" id="MobiDB-lite"/>
    </source>
</evidence>
<dbReference type="PANTHER" id="PTHR31044:SF120">
    <property type="entry name" value="CARBOHYDRATE-BINDING X8 DOMAIN SUPERFAMILY PROTEIN"/>
    <property type="match status" value="1"/>
</dbReference>
<feature type="signal peptide" evidence="10">
    <location>
        <begin position="1"/>
        <end position="21"/>
    </location>
</feature>
<dbReference type="GO" id="GO:0005886">
    <property type="term" value="C:plasma membrane"/>
    <property type="evidence" value="ECO:0007669"/>
    <property type="project" value="UniProtKB-SubCell"/>
</dbReference>
<evidence type="ECO:0000259" key="11">
    <source>
        <dbReference type="SMART" id="SM00768"/>
    </source>
</evidence>
<evidence type="ECO:0000256" key="4">
    <source>
        <dbReference type="ARBA" id="ARBA00022729"/>
    </source>
</evidence>
<dbReference type="GO" id="GO:0009506">
    <property type="term" value="C:plasmodesma"/>
    <property type="evidence" value="ECO:0007669"/>
    <property type="project" value="UniProtKB-ARBA"/>
</dbReference>
<evidence type="ECO:0000256" key="8">
    <source>
        <dbReference type="ARBA" id="ARBA00023288"/>
    </source>
</evidence>
<comment type="caution">
    <text evidence="12">The sequence shown here is derived from an EMBL/GenBank/DDBJ whole genome shotgun (WGS) entry which is preliminary data.</text>
</comment>
<proteinExistence type="predicted"/>
<gene>
    <name evidence="12" type="ORF">Ahy_B06g080893</name>
</gene>
<evidence type="ECO:0000313" key="12">
    <source>
        <dbReference type="EMBL" id="RYR02053.1"/>
    </source>
</evidence>
<dbReference type="PANTHER" id="PTHR31044">
    <property type="entry name" value="BETA-1,3 GLUCANASE"/>
    <property type="match status" value="1"/>
</dbReference>
<comment type="subcellular location">
    <subcellularLocation>
        <location evidence="1">Cell membrane</location>
        <topology evidence="1">Lipid-anchor</topology>
        <topology evidence="1">GPI-anchor</topology>
    </subcellularLocation>
</comment>
<evidence type="ECO:0000313" key="13">
    <source>
        <dbReference type="Proteomes" id="UP000289738"/>
    </source>
</evidence>
<dbReference type="EMBL" id="SDMP01000016">
    <property type="protein sequence ID" value="RYR02053.1"/>
    <property type="molecule type" value="Genomic_DNA"/>
</dbReference>
<keyword evidence="13" id="KW-1185">Reference proteome</keyword>
<dbReference type="GO" id="GO:0098552">
    <property type="term" value="C:side of membrane"/>
    <property type="evidence" value="ECO:0007669"/>
    <property type="project" value="UniProtKB-KW"/>
</dbReference>
<evidence type="ECO:0000256" key="6">
    <source>
        <dbReference type="ARBA" id="ARBA00023157"/>
    </source>
</evidence>
<keyword evidence="6" id="KW-1015">Disulfide bond</keyword>
<feature type="region of interest" description="Disordered" evidence="9">
    <location>
        <begin position="311"/>
        <end position="347"/>
    </location>
</feature>
<name>A0A444YJB8_ARAHY</name>
<dbReference type="EMBL" id="SDMP01000016">
    <property type="protein sequence ID" value="RYR02052.1"/>
    <property type="molecule type" value="Genomic_DNA"/>
</dbReference>